<dbReference type="InterPro" id="IPR002213">
    <property type="entry name" value="UDP_glucos_trans"/>
</dbReference>
<dbReference type="OMA" id="DYGQANV"/>
<evidence type="ECO:0000256" key="1">
    <source>
        <dbReference type="ARBA" id="ARBA00022676"/>
    </source>
</evidence>
<organism evidence="3 4">
    <name type="scientific">Pseudallescheria apiosperma</name>
    <name type="common">Scedosporium apiospermum</name>
    <dbReference type="NCBI Taxonomy" id="563466"/>
    <lineage>
        <taxon>Eukaryota</taxon>
        <taxon>Fungi</taxon>
        <taxon>Dikarya</taxon>
        <taxon>Ascomycota</taxon>
        <taxon>Pezizomycotina</taxon>
        <taxon>Sordariomycetes</taxon>
        <taxon>Hypocreomycetidae</taxon>
        <taxon>Microascales</taxon>
        <taxon>Microascaceae</taxon>
        <taxon>Scedosporium</taxon>
    </lineage>
</organism>
<keyword evidence="4" id="KW-1185">Reference proteome</keyword>
<evidence type="ECO:0008006" key="5">
    <source>
        <dbReference type="Google" id="ProtNLM"/>
    </source>
</evidence>
<dbReference type="PANTHER" id="PTHR48043">
    <property type="entry name" value="EG:EG0003.4 PROTEIN-RELATED"/>
    <property type="match status" value="1"/>
</dbReference>
<dbReference type="OrthoDB" id="5835829at2759"/>
<dbReference type="GeneID" id="27720978"/>
<dbReference type="RefSeq" id="XP_016645369.1">
    <property type="nucleotide sequence ID" value="XM_016785072.1"/>
</dbReference>
<dbReference type="GO" id="GO:0008194">
    <property type="term" value="F:UDP-glycosyltransferase activity"/>
    <property type="evidence" value="ECO:0007669"/>
    <property type="project" value="InterPro"/>
</dbReference>
<dbReference type="EMBL" id="JOWA01000077">
    <property type="protein sequence ID" value="KEZ45570.1"/>
    <property type="molecule type" value="Genomic_DNA"/>
</dbReference>
<keyword evidence="2" id="KW-0808">Transferase</keyword>
<dbReference type="AlphaFoldDB" id="A0A084GE08"/>
<keyword evidence="1" id="KW-0328">Glycosyltransferase</keyword>
<gene>
    <name evidence="3" type="ORF">SAPIO_CDS1906</name>
</gene>
<dbReference type="PANTHER" id="PTHR48043:SF145">
    <property type="entry name" value="FI06409P-RELATED"/>
    <property type="match status" value="1"/>
</dbReference>
<sequence length="508" mass="55780">MESPKRILFFTNSDYGQANVVLATAHALLHLAQDIEIHIAAFHALKDAVDATSNLALQDLPEPRVAKPIVFHGIEGISWGPASFRPETGVAAAYDLKPGLINSATCISRIPAIMLPWRPDEFMGIYWEAKRVMEEVKPGLIVVEPLFTPGLTLCHQLKVNWTVLAPNTIKDFAIPKQPKLAMLWKYPLVCSAMPFPLPLSLIPRNIALNLVAGYALLTDTRIKDITHALHRDVDPSITLITANELGVFKAPPPGLRILVANSPDIDYPFDVLPEYTIPCGPIVRAAPPVASVDPALAEWLGRGPTVFVSLGTHLKASPAEALEMALAFRAVLDRAEGEGRKPLQILWKLGRKPEIEGEKLERDVYDGPWKLVVDVLKPELDAGRIHITEWVTAEPKSVLESGHIVCSVNHGGASSFYEALCAGVPQVLLPPWSDCYDFANRVELLGVGRWANKKAKPRWEKTELAAYLEEVLFGPESANILARARELAARHPEGEGREKAAREILALV</sequence>
<dbReference type="Gene3D" id="3.40.50.2000">
    <property type="entry name" value="Glycogen Phosphorylase B"/>
    <property type="match status" value="1"/>
</dbReference>
<comment type="caution">
    <text evidence="3">The sequence shown here is derived from an EMBL/GenBank/DDBJ whole genome shotgun (WGS) entry which is preliminary data.</text>
</comment>
<dbReference type="VEuPathDB" id="FungiDB:SAPIO_CDS1906"/>
<dbReference type="SUPFAM" id="SSF53756">
    <property type="entry name" value="UDP-Glycosyltransferase/glycogen phosphorylase"/>
    <property type="match status" value="1"/>
</dbReference>
<dbReference type="Pfam" id="PF00201">
    <property type="entry name" value="UDPGT"/>
    <property type="match status" value="1"/>
</dbReference>
<protein>
    <recommendedName>
        <fullName evidence="5">Glycosyltransferase family 1 protein</fullName>
    </recommendedName>
</protein>
<evidence type="ECO:0000313" key="3">
    <source>
        <dbReference type="EMBL" id="KEZ45570.1"/>
    </source>
</evidence>
<accession>A0A084GE08</accession>
<proteinExistence type="predicted"/>
<dbReference type="InterPro" id="IPR050271">
    <property type="entry name" value="UDP-glycosyltransferase"/>
</dbReference>
<evidence type="ECO:0000313" key="4">
    <source>
        <dbReference type="Proteomes" id="UP000028545"/>
    </source>
</evidence>
<dbReference type="HOGENOM" id="CLU_031484_0_0_1"/>
<dbReference type="Proteomes" id="UP000028545">
    <property type="component" value="Unassembled WGS sequence"/>
</dbReference>
<dbReference type="KEGG" id="sapo:SAPIO_CDS1906"/>
<name>A0A084GE08_PSEDA</name>
<evidence type="ECO:0000256" key="2">
    <source>
        <dbReference type="ARBA" id="ARBA00022679"/>
    </source>
</evidence>
<reference evidence="3 4" key="1">
    <citation type="journal article" date="2014" name="Genome Announc.">
        <title>Draft genome sequence of the pathogenic fungus Scedosporium apiospermum.</title>
        <authorList>
            <person name="Vandeputte P."/>
            <person name="Ghamrawi S."/>
            <person name="Rechenmann M."/>
            <person name="Iltis A."/>
            <person name="Giraud S."/>
            <person name="Fleury M."/>
            <person name="Thornton C."/>
            <person name="Delhaes L."/>
            <person name="Meyer W."/>
            <person name="Papon N."/>
            <person name="Bouchara J.P."/>
        </authorList>
    </citation>
    <scope>NUCLEOTIDE SEQUENCE [LARGE SCALE GENOMIC DNA]</scope>
    <source>
        <strain evidence="3 4">IHEM 14462</strain>
    </source>
</reference>